<dbReference type="Pfam" id="PF09423">
    <property type="entry name" value="PhoD"/>
    <property type="match status" value="1"/>
</dbReference>
<evidence type="ECO:0000259" key="1">
    <source>
        <dbReference type="Pfam" id="PF09423"/>
    </source>
</evidence>
<evidence type="ECO:0000259" key="2">
    <source>
        <dbReference type="Pfam" id="PF16655"/>
    </source>
</evidence>
<dbReference type="InterPro" id="IPR018946">
    <property type="entry name" value="PhoD-like_MPP"/>
</dbReference>
<dbReference type="Proteomes" id="UP000277424">
    <property type="component" value="Unassembled WGS sequence"/>
</dbReference>
<dbReference type="InterPro" id="IPR006311">
    <property type="entry name" value="TAT_signal"/>
</dbReference>
<dbReference type="PANTHER" id="PTHR43606">
    <property type="entry name" value="PHOSPHATASE, PUTATIVE (AFU_ORTHOLOGUE AFUA_6G08710)-RELATED"/>
    <property type="match status" value="1"/>
</dbReference>
<evidence type="ECO:0000313" key="3">
    <source>
        <dbReference type="EMBL" id="RKQ73615.1"/>
    </source>
</evidence>
<dbReference type="AlphaFoldDB" id="A0A420WRU2"/>
<dbReference type="PROSITE" id="PS51318">
    <property type="entry name" value="TAT"/>
    <property type="match status" value="1"/>
</dbReference>
<gene>
    <name evidence="3" type="ORF">BCL74_1404</name>
</gene>
<comment type="caution">
    <text evidence="3">The sequence shown here is derived from an EMBL/GenBank/DDBJ whole genome shotgun (WGS) entry which is preliminary data.</text>
</comment>
<dbReference type="InterPro" id="IPR052900">
    <property type="entry name" value="Phospholipid_Metab_Enz"/>
</dbReference>
<dbReference type="EMBL" id="RBIG01000001">
    <property type="protein sequence ID" value="RKQ73615.1"/>
    <property type="molecule type" value="Genomic_DNA"/>
</dbReference>
<dbReference type="PANTHER" id="PTHR43606:SF2">
    <property type="entry name" value="ALKALINE PHOSPHATASE FAMILY PROTEIN (AFU_ORTHOLOGUE AFUA_5G03860)"/>
    <property type="match status" value="1"/>
</dbReference>
<reference evidence="3 4" key="1">
    <citation type="submission" date="2018-10" db="EMBL/GenBank/DDBJ databases">
        <title>Comparative analysis of microorganisms from saline springs in Andes Mountain Range, Colombia.</title>
        <authorList>
            <person name="Rubin E."/>
        </authorList>
    </citation>
    <scope>NUCLEOTIDE SEQUENCE [LARGE SCALE GENOMIC DNA]</scope>
    <source>
        <strain evidence="3 4">USBA 36</strain>
    </source>
</reference>
<dbReference type="Gene3D" id="2.60.40.380">
    <property type="entry name" value="Purple acid phosphatase-like, N-terminal"/>
    <property type="match status" value="1"/>
</dbReference>
<dbReference type="InterPro" id="IPR032093">
    <property type="entry name" value="PhoD_N"/>
</dbReference>
<sequence>MPMLLPVSRRTLLIGSAAGAALLACPAILRAAEMRFEDDPFTLGVSSGCPRPDSVVLWTRLAPKAEEAGGSLFAAPPPALEGPVEVAWELAHDEGFQRLAAKGTALATDDWGHSVHVEVMGLEPGRWYFYRFTAGGQQSPVGRTRTAPALGAATDRLRLAFASCQQYEHGYFTAFRHMAAQDFDLVVHLGDYIYEMSWGRKYVRQHGTGIPTQLWEFRDRYALYKSDPDLMAAHAAAPWLAIWDDHEVANNYADDHSPKTAQPEQFLAIRAAAYQAWYEHMPVPPSMAPKGPSLRIYDRYRFGNLLDMTLLDDRQYRSPHPCGINKSGGANCEERFDPSRSLLGREQEAWLDGALKDAQGSWTLIAQQTLVSELDREPGPGKAYALDGWDGYVASRDRLLSAIETHRPANPLVIGGDVHAFWVSDLKKDFQNPSSPTLATEVVCTSVSSQGPSAKTMQAGREDNPHIRYGRGDKRGYASLELTPKQALFGLEAVDSVERPDGTVSRLASFAVEPGKAGAEPA</sequence>
<dbReference type="InterPro" id="IPR038607">
    <property type="entry name" value="PhoD-like_sf"/>
</dbReference>
<dbReference type="Gene3D" id="3.60.21.70">
    <property type="entry name" value="PhoD-like phosphatase"/>
    <property type="match status" value="1"/>
</dbReference>
<proteinExistence type="predicted"/>
<feature type="domain" description="Phospholipase D N-terminal" evidence="2">
    <location>
        <begin position="43"/>
        <end position="146"/>
    </location>
</feature>
<feature type="domain" description="PhoD-like phosphatase metallophosphatase" evidence="1">
    <location>
        <begin position="159"/>
        <end position="486"/>
    </location>
</feature>
<name>A0A420WRU2_9PROT</name>
<dbReference type="OrthoDB" id="327733at2"/>
<dbReference type="CDD" id="cd07389">
    <property type="entry name" value="MPP_PhoD"/>
    <property type="match status" value="1"/>
</dbReference>
<protein>
    <submittedName>
        <fullName evidence="3">Alkaline phosphatase D</fullName>
    </submittedName>
</protein>
<dbReference type="InterPro" id="IPR029052">
    <property type="entry name" value="Metallo-depent_PP-like"/>
</dbReference>
<accession>A0A420WRU2</accession>
<dbReference type="Pfam" id="PF16655">
    <property type="entry name" value="PhoD_N"/>
    <property type="match status" value="1"/>
</dbReference>
<dbReference type="RefSeq" id="WP_121218593.1">
    <property type="nucleotide sequence ID" value="NZ_RBIG01000001.1"/>
</dbReference>
<evidence type="ECO:0000313" key="4">
    <source>
        <dbReference type="Proteomes" id="UP000277424"/>
    </source>
</evidence>
<dbReference type="SUPFAM" id="SSF56300">
    <property type="entry name" value="Metallo-dependent phosphatases"/>
    <property type="match status" value="1"/>
</dbReference>
<organism evidence="3 4">
    <name type="scientific">Oceanibaculum indicum</name>
    <dbReference type="NCBI Taxonomy" id="526216"/>
    <lineage>
        <taxon>Bacteria</taxon>
        <taxon>Pseudomonadati</taxon>
        <taxon>Pseudomonadota</taxon>
        <taxon>Alphaproteobacteria</taxon>
        <taxon>Rhodospirillales</taxon>
        <taxon>Oceanibaculaceae</taxon>
        <taxon>Oceanibaculum</taxon>
    </lineage>
</organism>